<dbReference type="GO" id="GO:0016779">
    <property type="term" value="F:nucleotidyltransferase activity"/>
    <property type="evidence" value="ECO:0007669"/>
    <property type="project" value="UniProtKB-KW"/>
</dbReference>
<dbReference type="InterPro" id="IPR029044">
    <property type="entry name" value="Nucleotide-diphossugar_trans"/>
</dbReference>
<sequence>MIDNKSVLAIIPARGGSKGVPRKNIRNLSGKPLIAWTIEAAKKSSYIDQLIVSTDDEEIAEVAREWGCEVPFLRPAELAQDHTPGMDPVLHAMEMLPGYDFTLLLQPTSPLRITEDIDACLEQCVREAANACVSVTHSDKSPFWMYQLSDSGKLLPILEAEQPVLRRQDAPDVFVLNGAVYVAKSSWLQQHRTFLHAETTGYAMPKDRSLDIDTKLDFTIVETIMNEKLHQ</sequence>
<dbReference type="Pfam" id="PF02348">
    <property type="entry name" value="CTP_transf_3"/>
    <property type="match status" value="1"/>
</dbReference>
<dbReference type="RefSeq" id="WP_055745607.1">
    <property type="nucleotide sequence ID" value="NZ_LJJB01000010.1"/>
</dbReference>
<dbReference type="SUPFAM" id="SSF53448">
    <property type="entry name" value="Nucleotide-diphospho-sugar transferases"/>
    <property type="match status" value="1"/>
</dbReference>
<dbReference type="CDD" id="cd02513">
    <property type="entry name" value="CMP-NeuAc_Synthase"/>
    <property type="match status" value="1"/>
</dbReference>
<accession>A0ABR5N7C5</accession>
<dbReference type="EMBL" id="LJJB01000010">
    <property type="protein sequence ID" value="KQL46515.1"/>
    <property type="molecule type" value="Genomic_DNA"/>
</dbReference>
<dbReference type="InterPro" id="IPR003329">
    <property type="entry name" value="Cytidylyl_trans"/>
</dbReference>
<name>A0ABR5N7C5_BRECH</name>
<proteinExistence type="predicted"/>
<keyword evidence="2" id="KW-1185">Reference proteome</keyword>
<gene>
    <name evidence="1" type="ORF">AN963_16435</name>
</gene>
<reference evidence="1 2" key="1">
    <citation type="submission" date="2015-09" db="EMBL/GenBank/DDBJ databases">
        <title>Genome sequencing project for genomic taxonomy and phylogenomics of Bacillus-like bacteria.</title>
        <authorList>
            <person name="Liu B."/>
            <person name="Wang J."/>
            <person name="Zhu Y."/>
            <person name="Liu G."/>
            <person name="Chen Q."/>
            <person name="Chen Z."/>
            <person name="Lan J."/>
            <person name="Che J."/>
            <person name="Ge C."/>
            <person name="Shi H."/>
            <person name="Pan Z."/>
            <person name="Liu X."/>
        </authorList>
    </citation>
    <scope>NUCLEOTIDE SEQUENCE [LARGE SCALE GENOMIC DNA]</scope>
    <source>
        <strain evidence="1 2">DSM 8552</strain>
    </source>
</reference>
<organism evidence="1 2">
    <name type="scientific">Brevibacillus choshinensis</name>
    <dbReference type="NCBI Taxonomy" id="54911"/>
    <lineage>
        <taxon>Bacteria</taxon>
        <taxon>Bacillati</taxon>
        <taxon>Bacillota</taxon>
        <taxon>Bacilli</taxon>
        <taxon>Bacillales</taxon>
        <taxon>Paenibacillaceae</taxon>
        <taxon>Brevibacillus</taxon>
    </lineage>
</organism>
<evidence type="ECO:0000313" key="1">
    <source>
        <dbReference type="EMBL" id="KQL46515.1"/>
    </source>
</evidence>
<comment type="caution">
    <text evidence="1">The sequence shown here is derived from an EMBL/GenBank/DDBJ whole genome shotgun (WGS) entry which is preliminary data.</text>
</comment>
<dbReference type="PANTHER" id="PTHR21485:SF6">
    <property type="entry name" value="N-ACYLNEURAMINATE CYTIDYLYLTRANSFERASE-RELATED"/>
    <property type="match status" value="1"/>
</dbReference>
<dbReference type="PANTHER" id="PTHR21485">
    <property type="entry name" value="HAD SUPERFAMILY MEMBERS CMAS AND KDSC"/>
    <property type="match status" value="1"/>
</dbReference>
<dbReference type="Gene3D" id="3.90.550.10">
    <property type="entry name" value="Spore Coat Polysaccharide Biosynthesis Protein SpsA, Chain A"/>
    <property type="match status" value="1"/>
</dbReference>
<keyword evidence="1" id="KW-0808">Transferase</keyword>
<evidence type="ECO:0000313" key="2">
    <source>
        <dbReference type="Proteomes" id="UP000051063"/>
    </source>
</evidence>
<keyword evidence="1" id="KW-0548">Nucleotidyltransferase</keyword>
<dbReference type="Proteomes" id="UP000051063">
    <property type="component" value="Unassembled WGS sequence"/>
</dbReference>
<protein>
    <submittedName>
        <fullName evidence="1">Acylneuraminate cytidylyltransferase</fullName>
    </submittedName>
</protein>
<dbReference type="InterPro" id="IPR050793">
    <property type="entry name" value="CMP-NeuNAc_synthase"/>
</dbReference>